<evidence type="ECO:0000256" key="1">
    <source>
        <dbReference type="ARBA" id="ARBA00022679"/>
    </source>
</evidence>
<keyword evidence="1 2" id="KW-0808">Transferase</keyword>
<comment type="similarity">
    <text evidence="2">Belongs to the UDP-glycosyltransferase family.</text>
</comment>
<keyword evidence="2" id="KW-0328">Glycosyltransferase</keyword>
<dbReference type="Gene3D" id="3.40.50.2000">
    <property type="entry name" value="Glycogen Phosphorylase B"/>
    <property type="match status" value="2"/>
</dbReference>
<accession>A0A1D1W5T1</accession>
<dbReference type="Pfam" id="PF00201">
    <property type="entry name" value="UDPGT"/>
    <property type="match status" value="1"/>
</dbReference>
<dbReference type="SUPFAM" id="SSF53756">
    <property type="entry name" value="UDP-Glycosyltransferase/glycogen phosphorylase"/>
    <property type="match status" value="1"/>
</dbReference>
<name>A0A1D1W5T1_RAMVA</name>
<dbReference type="InterPro" id="IPR050481">
    <property type="entry name" value="UDP-glycosyltransf_plant"/>
</dbReference>
<comment type="catalytic activity">
    <reaction evidence="3">
        <text>glucuronate acceptor + UDP-alpha-D-glucuronate = acceptor beta-D-glucuronoside + UDP + H(+)</text>
        <dbReference type="Rhea" id="RHEA:21032"/>
        <dbReference type="ChEBI" id="CHEBI:15378"/>
        <dbReference type="ChEBI" id="CHEBI:58052"/>
        <dbReference type="ChEBI" id="CHEBI:58223"/>
        <dbReference type="ChEBI" id="CHEBI:132367"/>
        <dbReference type="ChEBI" id="CHEBI:132368"/>
        <dbReference type="EC" id="2.4.1.17"/>
    </reaction>
</comment>
<protein>
    <recommendedName>
        <fullName evidence="3">UDP-glucuronosyltransferase</fullName>
        <ecNumber evidence="3">2.4.1.17</ecNumber>
    </recommendedName>
</protein>
<dbReference type="InterPro" id="IPR002213">
    <property type="entry name" value="UDP_glucos_trans"/>
</dbReference>
<dbReference type="STRING" id="947166.A0A1D1W5T1"/>
<reference evidence="4 5" key="1">
    <citation type="journal article" date="2016" name="Nat. Commun.">
        <title>Extremotolerant tardigrade genome and improved radiotolerance of human cultured cells by tardigrade-unique protein.</title>
        <authorList>
            <person name="Hashimoto T."/>
            <person name="Horikawa D.D."/>
            <person name="Saito Y."/>
            <person name="Kuwahara H."/>
            <person name="Kozuka-Hata H."/>
            <person name="Shin-I T."/>
            <person name="Minakuchi Y."/>
            <person name="Ohishi K."/>
            <person name="Motoyama A."/>
            <person name="Aizu T."/>
            <person name="Enomoto A."/>
            <person name="Kondo K."/>
            <person name="Tanaka S."/>
            <person name="Hara Y."/>
            <person name="Koshikawa S."/>
            <person name="Sagara H."/>
            <person name="Miura T."/>
            <person name="Yokobori S."/>
            <person name="Miyagawa K."/>
            <person name="Suzuki Y."/>
            <person name="Kubo T."/>
            <person name="Oyama M."/>
            <person name="Kohara Y."/>
            <person name="Fujiyama A."/>
            <person name="Arakawa K."/>
            <person name="Katayama T."/>
            <person name="Toyoda A."/>
            <person name="Kunieda T."/>
        </authorList>
    </citation>
    <scope>NUCLEOTIDE SEQUENCE [LARGE SCALE GENOMIC DNA]</scope>
    <source>
        <strain evidence="4 5">YOKOZUNA-1</strain>
    </source>
</reference>
<organism evidence="4 5">
    <name type="scientific">Ramazzottius varieornatus</name>
    <name type="common">Water bear</name>
    <name type="synonym">Tardigrade</name>
    <dbReference type="NCBI Taxonomy" id="947166"/>
    <lineage>
        <taxon>Eukaryota</taxon>
        <taxon>Metazoa</taxon>
        <taxon>Ecdysozoa</taxon>
        <taxon>Tardigrada</taxon>
        <taxon>Eutardigrada</taxon>
        <taxon>Parachela</taxon>
        <taxon>Hypsibioidea</taxon>
        <taxon>Ramazzottiidae</taxon>
        <taxon>Ramazzottius</taxon>
    </lineage>
</organism>
<dbReference type="GO" id="GO:0015020">
    <property type="term" value="F:glucuronosyltransferase activity"/>
    <property type="evidence" value="ECO:0007669"/>
    <property type="project" value="UniProtKB-EC"/>
</dbReference>
<dbReference type="EMBL" id="BDGG01000014">
    <property type="protein sequence ID" value="GAV06794.1"/>
    <property type="molecule type" value="Genomic_DNA"/>
</dbReference>
<dbReference type="FunFam" id="3.40.50.2000:FF:000056">
    <property type="entry name" value="Glycosyltransferase"/>
    <property type="match status" value="1"/>
</dbReference>
<keyword evidence="5" id="KW-1185">Reference proteome</keyword>
<gene>
    <name evidence="4" type="primary">RvY_16722-1</name>
    <name evidence="4" type="synonym">RvY_16722.1</name>
    <name evidence="4" type="ORF">RvY_16722</name>
</gene>
<sequence length="482" mass="53258">MPEPTQPPQKHVLCLTIPAYGHIIPLLEFAKKISAQHHVTFIVSSDKMEEIRQREVLTTEQNNQLEVLALNDGVAFQFDKSVPDLKRVLDLVEQMEPVMTSLLKSLPIHNADNTSNGILDRQNGHTALAIRRPVDAIVLDRFLCSIVLPICIQLGIPGCVFNCSAGISGLDVTSDTPAIPDGAAGDGALASSAISNFRVYDQPLTETMKKFLLMVNNPLPLASAILFNTFREADETALKTISVSPRTAHIPVYCVGPLFPTAERTSSSWKQSMEKKIVAWMDKQEVKSVVYVSFGSLAYLDEDQTRELSKALLMLDKAFILSMRKQYQSMLLEELQEGMKDQFERQDSRFLVLPWAPQKTVLGHEACAVFITHAGWNSTLEGIVGGVPMVAWPMFADQPLNGQWMANKGLAVLIPNTRMDGGRVVPAEEIVQAVRWSQTGEFQKNIKAMQIKAQQAVAEGGRTQADVSSFLNLLSSLPEQFV</sequence>
<dbReference type="AlphaFoldDB" id="A0A1D1W5T1"/>
<dbReference type="GO" id="GO:0016020">
    <property type="term" value="C:membrane"/>
    <property type="evidence" value="ECO:0007669"/>
    <property type="project" value="UniProtKB-SubCell"/>
</dbReference>
<dbReference type="PROSITE" id="PS00375">
    <property type="entry name" value="UDPGT"/>
    <property type="match status" value="1"/>
</dbReference>
<evidence type="ECO:0000256" key="2">
    <source>
        <dbReference type="RuleBase" id="RU003718"/>
    </source>
</evidence>
<comment type="subcellular location">
    <subcellularLocation>
        <location evidence="3">Membrane</location>
        <topology evidence="3">Single-pass membrane protein</topology>
    </subcellularLocation>
</comment>
<evidence type="ECO:0000256" key="3">
    <source>
        <dbReference type="RuleBase" id="RU362059"/>
    </source>
</evidence>
<comment type="caution">
    <text evidence="4">The sequence shown here is derived from an EMBL/GenBank/DDBJ whole genome shotgun (WGS) entry which is preliminary data.</text>
</comment>
<dbReference type="EC" id="2.4.1.17" evidence="3"/>
<dbReference type="CDD" id="cd03784">
    <property type="entry name" value="GT1_Gtf-like"/>
    <property type="match status" value="1"/>
</dbReference>
<dbReference type="OrthoDB" id="5835829at2759"/>
<dbReference type="Proteomes" id="UP000186922">
    <property type="component" value="Unassembled WGS sequence"/>
</dbReference>
<proteinExistence type="inferred from homology"/>
<dbReference type="PANTHER" id="PTHR48048">
    <property type="entry name" value="GLYCOSYLTRANSFERASE"/>
    <property type="match status" value="1"/>
</dbReference>
<dbReference type="GO" id="GO:0035251">
    <property type="term" value="F:UDP-glucosyltransferase activity"/>
    <property type="evidence" value="ECO:0007669"/>
    <property type="project" value="InterPro"/>
</dbReference>
<evidence type="ECO:0000313" key="5">
    <source>
        <dbReference type="Proteomes" id="UP000186922"/>
    </source>
</evidence>
<evidence type="ECO:0000313" key="4">
    <source>
        <dbReference type="EMBL" id="GAV06794.1"/>
    </source>
</evidence>
<dbReference type="InterPro" id="IPR035595">
    <property type="entry name" value="UDP_glycos_trans_CS"/>
</dbReference>